<dbReference type="RefSeq" id="WP_150074122.1">
    <property type="nucleotide sequence ID" value="NZ_VWOX01000001.1"/>
</dbReference>
<protein>
    <submittedName>
        <fullName evidence="1">Uncharacterized protein</fullName>
    </submittedName>
</protein>
<organism evidence="1 2">
    <name type="scientific">Roseiconus nitratireducens</name>
    <dbReference type="NCBI Taxonomy" id="2605748"/>
    <lineage>
        <taxon>Bacteria</taxon>
        <taxon>Pseudomonadati</taxon>
        <taxon>Planctomycetota</taxon>
        <taxon>Planctomycetia</taxon>
        <taxon>Pirellulales</taxon>
        <taxon>Pirellulaceae</taxon>
        <taxon>Roseiconus</taxon>
    </lineage>
</organism>
<dbReference type="AlphaFoldDB" id="A0A5M6DNL1"/>
<dbReference type="EMBL" id="VWOX01000001">
    <property type="protein sequence ID" value="KAA5547015.1"/>
    <property type="molecule type" value="Genomic_DNA"/>
</dbReference>
<proteinExistence type="predicted"/>
<name>A0A5M6DNL1_9BACT</name>
<evidence type="ECO:0000313" key="2">
    <source>
        <dbReference type="Proteomes" id="UP000324479"/>
    </source>
</evidence>
<keyword evidence="2" id="KW-1185">Reference proteome</keyword>
<evidence type="ECO:0000313" key="1">
    <source>
        <dbReference type="EMBL" id="KAA5547015.1"/>
    </source>
</evidence>
<gene>
    <name evidence="1" type="ORF">FYK55_00935</name>
</gene>
<accession>A0A5M6DNL1</accession>
<dbReference type="Proteomes" id="UP000324479">
    <property type="component" value="Unassembled WGS sequence"/>
</dbReference>
<reference evidence="1 2" key="1">
    <citation type="submission" date="2019-08" db="EMBL/GenBank/DDBJ databases">
        <authorList>
            <person name="Dhanesh K."/>
            <person name="Kumar G."/>
            <person name="Sasikala C."/>
            <person name="Venkata Ramana C."/>
        </authorList>
    </citation>
    <scope>NUCLEOTIDE SEQUENCE [LARGE SCALE GENOMIC DNA]</scope>
    <source>
        <strain evidence="1 2">JC645</strain>
    </source>
</reference>
<comment type="caution">
    <text evidence="1">The sequence shown here is derived from an EMBL/GenBank/DDBJ whole genome shotgun (WGS) entry which is preliminary data.</text>
</comment>
<sequence>MRHFTEQDIAKFKRSDRIENPTEQQFALACEGADQAEKLMAAGWKSLGHWIKCQERDIDSGHRQPPALASAAS</sequence>